<dbReference type="InterPro" id="IPR038063">
    <property type="entry name" value="Transpep_catalytic_dom"/>
</dbReference>
<evidence type="ECO:0000256" key="1">
    <source>
        <dbReference type="ARBA" id="ARBA00004752"/>
    </source>
</evidence>
<dbReference type="GO" id="GO:0008360">
    <property type="term" value="P:regulation of cell shape"/>
    <property type="evidence" value="ECO:0007669"/>
    <property type="project" value="UniProtKB-UniRule"/>
</dbReference>
<reference evidence="8" key="1">
    <citation type="submission" date="2020-10" db="EMBL/GenBank/DDBJ databases">
        <authorList>
            <person name="Gilroy R."/>
        </authorList>
    </citation>
    <scope>NUCLEOTIDE SEQUENCE</scope>
    <source>
        <strain evidence="8">CHK176-22527</strain>
    </source>
</reference>
<comment type="pathway">
    <text evidence="1 6">Cell wall biogenesis; peptidoglycan biosynthesis.</text>
</comment>
<protein>
    <submittedName>
        <fullName evidence="8">L,D-transpeptidase/peptidoglycan binding protein</fullName>
    </submittedName>
</protein>
<evidence type="ECO:0000256" key="5">
    <source>
        <dbReference type="ARBA" id="ARBA00023316"/>
    </source>
</evidence>
<proteinExistence type="predicted"/>
<dbReference type="GO" id="GO:0016740">
    <property type="term" value="F:transferase activity"/>
    <property type="evidence" value="ECO:0007669"/>
    <property type="project" value="UniProtKB-KW"/>
</dbReference>
<evidence type="ECO:0000256" key="4">
    <source>
        <dbReference type="ARBA" id="ARBA00022984"/>
    </source>
</evidence>
<dbReference type="Pfam" id="PF03734">
    <property type="entry name" value="YkuD"/>
    <property type="match status" value="1"/>
</dbReference>
<name>A0A9D1HBV8_9FIRM</name>
<keyword evidence="3 6" id="KW-0133">Cell shape</keyword>
<dbReference type="SUPFAM" id="SSF141523">
    <property type="entry name" value="L,D-transpeptidase catalytic domain-like"/>
    <property type="match status" value="1"/>
</dbReference>
<evidence type="ECO:0000256" key="2">
    <source>
        <dbReference type="ARBA" id="ARBA00022679"/>
    </source>
</evidence>
<dbReference type="CDD" id="cd16913">
    <property type="entry name" value="YkuD_like"/>
    <property type="match status" value="1"/>
</dbReference>
<feature type="domain" description="L,D-TPase catalytic" evidence="7">
    <location>
        <begin position="339"/>
        <end position="464"/>
    </location>
</feature>
<accession>A0A9D1HBV8</accession>
<dbReference type="GO" id="GO:0071972">
    <property type="term" value="F:peptidoglycan L,D-transpeptidase activity"/>
    <property type="evidence" value="ECO:0007669"/>
    <property type="project" value="TreeGrafter"/>
</dbReference>
<sequence length="465" mass="52663">MKKTIIIISAVILLIIAAIAFMTVSYSATEEYKSNTLPDSTNVNGIDCSGLDYEQADTKISREWNKRYIIVTGSLNEKLCEFTDFGCTYDIRGEIQDLKKNHMISAALNHYLNTPFSANIPMIVSDYSPEFKERVLASDFLNNENATETSDAYVDLSSPDFPIVHEKIGTKPDAEKFFKDVINHIQSGELNFMYDSKAYSIAPKVTADDPELLEYREFCKKYLDQKITYLMGEETFTISAQQLSSLMKSDMSGKADRSAVEEYVSSLAEEYDNVGSKRSFTTISGKNITVDGGTYGWTIDQEKETEQLTNDINSHKNTERKPVYSFESYGEYTKTMGSTYVDVDFTQQKVRFYEDGTEKFSCSVVTGNRARGDSTPDGTYYILNRLENVIMRGDNDDGTRYEEPANYWMGVTWNGIGLHDSSWRTEFGGNIWKTNGSHGCINMPKNKIPQLFNMVEVGMPVVMHY</sequence>
<comment type="caution">
    <text evidence="8">The sequence shown here is derived from an EMBL/GenBank/DDBJ whole genome shotgun (WGS) entry which is preliminary data.</text>
</comment>
<reference evidence="8" key="2">
    <citation type="journal article" date="2021" name="PeerJ">
        <title>Extensive microbial diversity within the chicken gut microbiome revealed by metagenomics and culture.</title>
        <authorList>
            <person name="Gilroy R."/>
            <person name="Ravi A."/>
            <person name="Getino M."/>
            <person name="Pursley I."/>
            <person name="Horton D.L."/>
            <person name="Alikhan N.F."/>
            <person name="Baker D."/>
            <person name="Gharbi K."/>
            <person name="Hall N."/>
            <person name="Watson M."/>
            <person name="Adriaenssens E.M."/>
            <person name="Foster-Nyarko E."/>
            <person name="Jarju S."/>
            <person name="Secka A."/>
            <person name="Antonio M."/>
            <person name="Oren A."/>
            <person name="Chaudhuri R.R."/>
            <person name="La Ragione R."/>
            <person name="Hildebrand F."/>
            <person name="Pallen M.J."/>
        </authorList>
    </citation>
    <scope>NUCLEOTIDE SEQUENCE</scope>
    <source>
        <strain evidence="8">CHK176-22527</strain>
    </source>
</reference>
<dbReference type="PROSITE" id="PS52029">
    <property type="entry name" value="LD_TPASE"/>
    <property type="match status" value="1"/>
</dbReference>
<dbReference type="SUPFAM" id="SSF143985">
    <property type="entry name" value="L,D-transpeptidase pre-catalytic domain-like"/>
    <property type="match status" value="1"/>
</dbReference>
<evidence type="ECO:0000259" key="7">
    <source>
        <dbReference type="PROSITE" id="PS52029"/>
    </source>
</evidence>
<dbReference type="EMBL" id="DVLX01000028">
    <property type="protein sequence ID" value="HIT99151.1"/>
    <property type="molecule type" value="Genomic_DNA"/>
</dbReference>
<dbReference type="InterPro" id="IPR038054">
    <property type="entry name" value="LD_TPept-like_central_sf"/>
</dbReference>
<dbReference type="GO" id="GO:0018104">
    <property type="term" value="P:peptidoglycan-protein cross-linking"/>
    <property type="evidence" value="ECO:0007669"/>
    <property type="project" value="TreeGrafter"/>
</dbReference>
<dbReference type="InterPro" id="IPR005490">
    <property type="entry name" value="LD_TPept_cat_dom"/>
</dbReference>
<organism evidence="8 9">
    <name type="scientific">Candidatus Allocopromorpha excrementavium</name>
    <dbReference type="NCBI Taxonomy" id="2840741"/>
    <lineage>
        <taxon>Bacteria</taxon>
        <taxon>Bacillati</taxon>
        <taxon>Bacillota</taxon>
        <taxon>Clostridia</taxon>
        <taxon>Eubacteriales</taxon>
        <taxon>Eubacteriaceae</taxon>
        <taxon>Eubacteriaceae incertae sedis</taxon>
        <taxon>Candidatus Allocopromorpha</taxon>
    </lineage>
</organism>
<dbReference type="AlphaFoldDB" id="A0A9D1HBV8"/>
<dbReference type="Gene3D" id="2.40.440.10">
    <property type="entry name" value="L,D-transpeptidase catalytic domain-like"/>
    <property type="match status" value="1"/>
</dbReference>
<dbReference type="GO" id="GO:0071555">
    <property type="term" value="P:cell wall organization"/>
    <property type="evidence" value="ECO:0007669"/>
    <property type="project" value="UniProtKB-UniRule"/>
</dbReference>
<feature type="active site" description="Proton donor/acceptor" evidence="6">
    <location>
        <position position="419"/>
    </location>
</feature>
<dbReference type="InterPro" id="IPR050979">
    <property type="entry name" value="LD-transpeptidase"/>
</dbReference>
<dbReference type="InterPro" id="IPR022029">
    <property type="entry name" value="YoaR-like_PG-bd"/>
</dbReference>
<dbReference type="PANTHER" id="PTHR30582">
    <property type="entry name" value="L,D-TRANSPEPTIDASE"/>
    <property type="match status" value="1"/>
</dbReference>
<dbReference type="GO" id="GO:0005576">
    <property type="term" value="C:extracellular region"/>
    <property type="evidence" value="ECO:0007669"/>
    <property type="project" value="TreeGrafter"/>
</dbReference>
<dbReference type="PANTHER" id="PTHR30582:SF33">
    <property type="entry name" value="EXPORTED PROTEIN"/>
    <property type="match status" value="1"/>
</dbReference>
<keyword evidence="2" id="KW-0808">Transferase</keyword>
<gene>
    <name evidence="8" type="ORF">IAD12_02725</name>
</gene>
<evidence type="ECO:0000313" key="9">
    <source>
        <dbReference type="Proteomes" id="UP000824159"/>
    </source>
</evidence>
<dbReference type="Gene3D" id="3.10.20.800">
    <property type="match status" value="1"/>
</dbReference>
<dbReference type="Proteomes" id="UP000824159">
    <property type="component" value="Unassembled WGS sequence"/>
</dbReference>
<evidence type="ECO:0000256" key="3">
    <source>
        <dbReference type="ARBA" id="ARBA00022960"/>
    </source>
</evidence>
<keyword evidence="5 6" id="KW-0961">Cell wall biogenesis/degradation</keyword>
<feature type="active site" description="Nucleophile" evidence="6">
    <location>
        <position position="440"/>
    </location>
</feature>
<evidence type="ECO:0000256" key="6">
    <source>
        <dbReference type="PROSITE-ProRule" id="PRU01373"/>
    </source>
</evidence>
<dbReference type="Pfam" id="PF12229">
    <property type="entry name" value="PG_binding_4"/>
    <property type="match status" value="1"/>
</dbReference>
<keyword evidence="4 6" id="KW-0573">Peptidoglycan synthesis</keyword>
<evidence type="ECO:0000313" key="8">
    <source>
        <dbReference type="EMBL" id="HIT99151.1"/>
    </source>
</evidence>